<proteinExistence type="predicted"/>
<dbReference type="Proteomes" id="UP000319322">
    <property type="component" value="Unassembled WGS sequence"/>
</dbReference>
<dbReference type="InterPro" id="IPR036709">
    <property type="entry name" value="Autotransporte_beta_dom_sf"/>
</dbReference>
<reference evidence="2 3" key="1">
    <citation type="submission" date="2019-07" db="EMBL/GenBank/DDBJ databases">
        <title>Helicobacter labacensis sp. nov., Helicobacter mehlei sp. nov. and Helicobacter vulpis sp. nov., isolated from gastric mucosa of red fox (Vulpis vulpis).</title>
        <authorList>
            <person name="Kusar D."/>
            <person name="Gruntar I."/>
            <person name="Pate M."/>
            <person name="Zajc U."/>
            <person name="Ocepek M."/>
        </authorList>
    </citation>
    <scope>NUCLEOTIDE SEQUENCE [LARGE SCALE GENOMIC DNA]</scope>
    <source>
        <strain evidence="2 3">L8b</strain>
    </source>
</reference>
<dbReference type="EMBL" id="VKGC01000006">
    <property type="protein sequence ID" value="TSA85554.1"/>
    <property type="molecule type" value="Genomic_DNA"/>
</dbReference>
<dbReference type="Pfam" id="PF03077">
    <property type="entry name" value="VacA2"/>
    <property type="match status" value="3"/>
</dbReference>
<gene>
    <name evidence="2" type="ORF">FNE76_03520</name>
</gene>
<dbReference type="InterPro" id="IPR005546">
    <property type="entry name" value="Autotransporte_beta"/>
</dbReference>
<evidence type="ECO:0000313" key="3">
    <source>
        <dbReference type="Proteomes" id="UP000319322"/>
    </source>
</evidence>
<organism evidence="2 3">
    <name type="scientific">Helicobacter mehlei</name>
    <dbReference type="NCBI Taxonomy" id="2316080"/>
    <lineage>
        <taxon>Bacteria</taxon>
        <taxon>Pseudomonadati</taxon>
        <taxon>Campylobacterota</taxon>
        <taxon>Epsilonproteobacteria</taxon>
        <taxon>Campylobacterales</taxon>
        <taxon>Helicobacteraceae</taxon>
        <taxon>Helicobacter</taxon>
    </lineage>
</organism>
<protein>
    <recommendedName>
        <fullName evidence="1">Autotransporter domain-containing protein</fullName>
    </recommendedName>
</protein>
<sequence length="2896" mass="307725">MKGMKRQGGLILRCRRVLARRAGFKARALRCKLSPPTPSPTLRRRVFGGALILGMLLVGEVGATSWRSGNQTLNMQNIGQYIYDNSTNNTWWGGSNKFYRSYSNGGYYCANFNCNNPITLNGNGGGTYTFNGYTYSGPLNINTPNANLQLGNVHFNNNWAGRQTDQFNAQNIIINNAFSSGQNTNLQLKASSITTSNAQISANNGQGISFDTSKMDISSTTFSGNSTLNFGSVKDISFDNTNFQTGNVQFGTLNNATFKGTFNYTGNQQLTINAQDINAQGATISASNGGLKLQSNQSANFNGTTFGGNSAITLGIKGQATFNGATFNNDKVQIQGANSLDFQGTTTLDQASPFTNVSVPITLSPGAVFDINTNLTKGQTFNILGTTGNSTIDYKNYANNLWQLIHYQGATGSLYTGNGVNNPSSGVGTYQVVFNQNGAQYVVQEIFGSNSISLKMLSYVPPPQNVWSTVSGLTTGTYNVGDGGIAYINPNGNTLSASVPWYNFANGSFNVQIKGNGTLILGNDKKAVASGGTIWLGQSQAVIYAINGKFASYNIYMTNNFKTGNDFSGGTGYLGFAADNDFTMKGLNFTNVYAGTAYSAQDWFTANKTMEISQSSFVDNTGGAWYFNAPEMTITNSIFSGDGTTMDFNVFNNNNTAKGWTPKSIQVINSTFTEKKRGSINLQSGNITIGGSNFVSGNATNISLSASQALSVSDTIFNDPWDTSGSGATIALGGSSVSLNNDTFKGTNNAVKIVGAGGNGSAQNLTISNTQFESSKQINIDANQATFTNTTFDTTGYGNPTNNFNIQKATFDNTTFEGYSQYSFSPNGTATFQGTTTIGTTNNGVPASPFATLGGNITLSQNALFNIKNALQAGASYTLLKGKINYNDSQYAKSLWQLVNYQGMQGQLLSQNGDVYTVGFDVGGLTLKMQETLNNDSFTLQLLTAVKDVWQYVQPLDGAHSVSIGDGIAYIDPNQKNAASPYFNPNGNLLQTWGTSILGIPYHTSFTINVDGTGTLVIGNNRQQVANGGTISLGTGSGQGSAAWLCPTCYVTGTFNAPNIYLTNTFKTGNFAYGQGAGVTFNATNDLTADGLTYSNVATAFPGIQTGISQHSRASFSAQTMEITNSHFFDATWGSFSFTGSKQITFNQSAVQGSNTQVTLNSPSISLNGGGFFLGLGSTLSIGNNGGGASLEGTDATFNLNQQSHATFNTAVNLEGDSALFLNNSSTATFNQQADFAGDSALNLDNASSITFNGNTTLSGNALLSLMNTGGQKTNQSKVAFNGTTTLSGNANISLSQGSVATFKGLATFGGQSSLNMVGTGQNTQNGQPQTTATFQGGVTFGAQSSLNLSDGASASIQGQSNFEGNTTNLSNSSLSLQDVTFNAGNLVVENSTFNASGAVSSDGTTNMNLYGNNSLSMGSFTLNGFLNLNGAMSPDTAPLIKVTNNFTLAQKGKLNLSNIDIFTNLGNKKSKTFDILKAGSIVGLSGADGYQNIGLYGLPIQDALYNQANDSWSFVNPLNGNQIITESVQNNNLTITISANPNPSPTLANLYNIAPELFYYKQSKQNTTGTSYDYSDDRVGTFFLDSNIKGTFTAPITAQNPNPTPQVPTTYNTSGHPLDPLYIYNSPINKQVLANLFDIASSLFPALEQLLKSFNINDLSDPNKLLQALSNSNISLTDQQKQQLLDFIGSLSSNINQTFKNGTLVVGAPQVGQVNNTSQVWFGGNGYAGICAQNSICKTFGNTYLGQLLTSTAGALGYIDANFNAKDIYITGTLGSGNATQTGGSASVSFNSATNLVLNQANVTAEQTDQVFNLLGTGGIDKILGQPGLGQALGNIIYQTASNNGLIPQGLQDLLPKSLSSKTLGSIFNASDLGPILQLPGFATAIKDIMTSKTVGSLLGSNGLISHLDSAQQAKIYTMLNDEIQKGLNSLPTAAKIAAQVGLGIVGGTKGAQSLIDKFYAKDTLWTLMEQLSPATGMTLNQALAMGDTPQGVASLQKFLDTTTFGQIFKIVFENTNLVNQGVAWLGPQLLGTILNMAIQDAINPPKALTNMAQNVGMKILSDILGPDTIKALQDNTMVSNVINGIIKDGGLGGVWQKGLGSILPPNLQEALKKAGVGSLLAPKGLSTLWEKGYFSFLANDNVFVNNSTFSNATGGDLSFVAGKSLYFVGNNSIDFTNYQGTLNLFSNDVSNINLTTLNATNGLTINAQFNNLAVQKGTIALNQYESLSVSANNFGYLGTINADGAVNLSSVTNQTELATLNLTQNSTLQANNLTITKALTSTSNSVLNVAQNLNLQSGATLDLNITKLPAPNTQATQTPTADGLQIGGGFNSAGTVSLSVDSSLAPSQPLIQANGLINFSLNTQTPLSFSVQAPQGATAPISGAYTLMQSNSWIHYNPTTFNPNNWQDYLNLYTSLKINGTNFQLNAQGTGLTYNGQAVNISDRGLLVTYQNGNNQSVSASIAYNKIQVGVNQPLNIEVPTIKQYISQIQGEASVRAIEQAGGPDVMGWFNKLLIQTKNTPLFAPYYLEQHSLQDMVKMAKDIANSIDLIASPTLKANASDLLQISSHTKQMSRLAKLSSFSAEPAVSFHDFLQSLKGKKFASAVPNAMDIITAYSQRDRLKNNFWVTGVGGASFVAGGTGTLYGINIGYDRFIKGVIVGGYAAYGYSGFYGNISNASSNNVNLGFYSRAFLKGRHELTGSINETWGYNKATINAINPILSVVNQKYDYNTWTTNIGANYGYDFFFKEKRVILKPQIGLTYYYIGLSRLQGSMNNPLYNQFKANADPANKSVLTLNLALESRHYFKKNSYYYVIAGIGRDLFVNSMGDKQVRFIGNDTLSYRNGGLYNTFMSLTTGGEVRLWRSFYINAGIGARFGLDYKDINITGNVGMRYAF</sequence>
<dbReference type="SMART" id="SM00869">
    <property type="entry name" value="Autotransporter"/>
    <property type="match status" value="1"/>
</dbReference>
<evidence type="ECO:0000313" key="2">
    <source>
        <dbReference type="EMBL" id="TSA85554.1"/>
    </source>
</evidence>
<dbReference type="InterPro" id="IPR004311">
    <property type="entry name" value="Vacuolating_cytotoxin_put"/>
</dbReference>
<dbReference type="SUPFAM" id="SSF103515">
    <property type="entry name" value="Autotransporter"/>
    <property type="match status" value="1"/>
</dbReference>
<keyword evidence="3" id="KW-1185">Reference proteome</keyword>
<name>A0A553UZA8_9HELI</name>
<accession>A0A553UZA8</accession>
<reference evidence="3" key="2">
    <citation type="submission" date="2019-07" db="EMBL/GenBank/DDBJ databases">
        <title>Helicobacter labacensis sp. nov., Helicobacter mehlei sp. nov. and Helicobacter vulpis sp. nov., isolated from gastric mucosa of red fox (Vulpis vulpis).</title>
        <authorList>
            <person name="Papic B."/>
        </authorList>
    </citation>
    <scope>NUCLEOTIDE SEQUENCE [LARGE SCALE GENOMIC DNA]</scope>
    <source>
        <strain evidence="3">L8b</strain>
    </source>
</reference>
<evidence type="ECO:0000259" key="1">
    <source>
        <dbReference type="PROSITE" id="PS51208"/>
    </source>
</evidence>
<feature type="domain" description="Autotransporter" evidence="1">
    <location>
        <begin position="2620"/>
        <end position="2896"/>
    </location>
</feature>
<dbReference type="PROSITE" id="PS51208">
    <property type="entry name" value="AUTOTRANSPORTER"/>
    <property type="match status" value="1"/>
</dbReference>
<comment type="caution">
    <text evidence="2">The sequence shown here is derived from an EMBL/GenBank/DDBJ whole genome shotgun (WGS) entry which is preliminary data.</text>
</comment>
<reference evidence="2 3" key="3">
    <citation type="submission" date="2019-07" db="EMBL/GenBank/DDBJ databases">
        <authorList>
            <person name="Papic B."/>
        </authorList>
    </citation>
    <scope>NUCLEOTIDE SEQUENCE [LARGE SCALE GENOMIC DNA]</scope>
    <source>
        <strain evidence="2 3">L8b</strain>
    </source>
</reference>